<dbReference type="PANTHER" id="PTHR12001">
    <property type="entry name" value="GERANYLGERANYL PYROPHOSPHATE SYNTHASE"/>
    <property type="match status" value="1"/>
</dbReference>
<gene>
    <name evidence="7" type="ORF">IFK94_06295</name>
</gene>
<dbReference type="PANTHER" id="PTHR12001:SF69">
    <property type="entry name" value="ALL TRANS-POLYPRENYL-DIPHOSPHATE SYNTHASE PDSS1"/>
    <property type="match status" value="1"/>
</dbReference>
<evidence type="ECO:0000256" key="1">
    <source>
        <dbReference type="ARBA" id="ARBA00001946"/>
    </source>
</evidence>
<dbReference type="PROSITE" id="PS00723">
    <property type="entry name" value="POLYPRENYL_SYNTHASE_1"/>
    <property type="match status" value="1"/>
</dbReference>
<dbReference type="Pfam" id="PF00348">
    <property type="entry name" value="polyprenyl_synt"/>
    <property type="match status" value="1"/>
</dbReference>
<dbReference type="EMBL" id="JACXWD010000015">
    <property type="protein sequence ID" value="MBD3867715.1"/>
    <property type="molecule type" value="Genomic_DNA"/>
</dbReference>
<evidence type="ECO:0000256" key="5">
    <source>
        <dbReference type="ARBA" id="ARBA00022842"/>
    </source>
</evidence>
<keyword evidence="4" id="KW-0479">Metal-binding</keyword>
<comment type="cofactor">
    <cofactor evidence="1">
        <name>Mg(2+)</name>
        <dbReference type="ChEBI" id="CHEBI:18420"/>
    </cofactor>
</comment>
<evidence type="ECO:0000256" key="3">
    <source>
        <dbReference type="ARBA" id="ARBA00022679"/>
    </source>
</evidence>
<comment type="caution">
    <text evidence="7">The sequence shown here is derived from an EMBL/GenBank/DDBJ whole genome shotgun (WGS) entry which is preliminary data.</text>
</comment>
<evidence type="ECO:0000256" key="2">
    <source>
        <dbReference type="ARBA" id="ARBA00006706"/>
    </source>
</evidence>
<protein>
    <submittedName>
        <fullName evidence="7">Polyprenyl synthetase family protein</fullName>
    </submittedName>
</protein>
<organism evidence="7 8">
    <name type="scientific">Candidatus Polarisedimenticola svalbardensis</name>
    <dbReference type="NCBI Taxonomy" id="2886004"/>
    <lineage>
        <taxon>Bacteria</taxon>
        <taxon>Pseudomonadati</taxon>
        <taxon>Acidobacteriota</taxon>
        <taxon>Candidatus Polarisedimenticolia</taxon>
        <taxon>Candidatus Polarisedimenticolales</taxon>
        <taxon>Candidatus Polarisedimenticolaceae</taxon>
        <taxon>Candidatus Polarisedimenticola</taxon>
    </lineage>
</organism>
<evidence type="ECO:0000313" key="8">
    <source>
        <dbReference type="Proteomes" id="UP000648239"/>
    </source>
</evidence>
<dbReference type="GO" id="GO:0046872">
    <property type="term" value="F:metal ion binding"/>
    <property type="evidence" value="ECO:0007669"/>
    <property type="project" value="UniProtKB-KW"/>
</dbReference>
<dbReference type="AlphaFoldDB" id="A0A8J6Y5V4"/>
<dbReference type="Proteomes" id="UP000648239">
    <property type="component" value="Unassembled WGS sequence"/>
</dbReference>
<dbReference type="Gene3D" id="1.10.600.10">
    <property type="entry name" value="Farnesyl Diphosphate Synthase"/>
    <property type="match status" value="1"/>
</dbReference>
<dbReference type="InterPro" id="IPR000092">
    <property type="entry name" value="Polyprenyl_synt"/>
</dbReference>
<evidence type="ECO:0000256" key="4">
    <source>
        <dbReference type="ARBA" id="ARBA00022723"/>
    </source>
</evidence>
<evidence type="ECO:0000256" key="6">
    <source>
        <dbReference type="RuleBase" id="RU004466"/>
    </source>
</evidence>
<dbReference type="SFLD" id="SFLDS00005">
    <property type="entry name" value="Isoprenoid_Synthase_Type_I"/>
    <property type="match status" value="1"/>
</dbReference>
<dbReference type="GO" id="GO:0008299">
    <property type="term" value="P:isoprenoid biosynthetic process"/>
    <property type="evidence" value="ECO:0007669"/>
    <property type="project" value="InterPro"/>
</dbReference>
<dbReference type="SUPFAM" id="SSF48576">
    <property type="entry name" value="Terpenoid synthases"/>
    <property type="match status" value="1"/>
</dbReference>
<keyword evidence="3 6" id="KW-0808">Transferase</keyword>
<accession>A0A8J6Y5V4</accession>
<reference evidence="7 8" key="1">
    <citation type="submission" date="2020-08" db="EMBL/GenBank/DDBJ databases">
        <title>Acidobacteriota in marine sediments use diverse sulfur dissimilation pathways.</title>
        <authorList>
            <person name="Wasmund K."/>
        </authorList>
    </citation>
    <scope>NUCLEOTIDE SEQUENCE [LARGE SCALE GENOMIC DNA]</scope>
    <source>
        <strain evidence="7">MAG AM4</strain>
    </source>
</reference>
<dbReference type="InterPro" id="IPR008949">
    <property type="entry name" value="Isoprenoid_synthase_dom_sf"/>
</dbReference>
<dbReference type="PROSITE" id="PS00444">
    <property type="entry name" value="POLYPRENYL_SYNTHASE_2"/>
    <property type="match status" value="1"/>
</dbReference>
<keyword evidence="5" id="KW-0460">Magnesium</keyword>
<dbReference type="GO" id="GO:0004659">
    <property type="term" value="F:prenyltransferase activity"/>
    <property type="evidence" value="ECO:0007669"/>
    <property type="project" value="InterPro"/>
</dbReference>
<proteinExistence type="inferred from homology"/>
<comment type="similarity">
    <text evidence="2 6">Belongs to the FPP/GGPP synthase family.</text>
</comment>
<dbReference type="InterPro" id="IPR033749">
    <property type="entry name" value="Polyprenyl_synt_CS"/>
</dbReference>
<dbReference type="CDD" id="cd00685">
    <property type="entry name" value="Trans_IPPS_HT"/>
    <property type="match status" value="1"/>
</dbReference>
<name>A0A8J6Y5V4_9BACT</name>
<evidence type="ECO:0000313" key="7">
    <source>
        <dbReference type="EMBL" id="MBD3867715.1"/>
    </source>
</evidence>
<sequence>MNVISAFGRKVRAVKDPAADVRSLVADRLEGVEELFRENLASPVGIVREIGSFVSEGEGKRVRPTLHLLCSSLCRYEGKDDILIATVLEFIHSATLIHDDVIDEARTRRGRDSINERWGNNVTVLFGDYMLAKAMEMALRVGSLAVMERLADVTLRMTEGEMLQTRYVGRIDLTEEEYLDLVERKTAALFACCCELAGILAGVDAERAGALRRYGLNLGLAFQLVDDLLDYTGDAATLGKPAATDLREGKVTLALIGQLEQGSGEARDLAERIMAEGRPDMPEIARLSALLRKRGAIDKTYDRARMYAEAAAKELKMFEDSPSRRALQSLPDLLLFRVR</sequence>